<dbReference type="AlphaFoldDB" id="A0A1X2IKY7"/>
<organism evidence="4 5">
    <name type="scientific">Absidia repens</name>
    <dbReference type="NCBI Taxonomy" id="90262"/>
    <lineage>
        <taxon>Eukaryota</taxon>
        <taxon>Fungi</taxon>
        <taxon>Fungi incertae sedis</taxon>
        <taxon>Mucoromycota</taxon>
        <taxon>Mucoromycotina</taxon>
        <taxon>Mucoromycetes</taxon>
        <taxon>Mucorales</taxon>
        <taxon>Cunninghamellaceae</taxon>
        <taxon>Absidia</taxon>
    </lineage>
</organism>
<feature type="transmembrane region" description="Helical" evidence="3">
    <location>
        <begin position="49"/>
        <end position="71"/>
    </location>
</feature>
<feature type="compositionally biased region" description="Low complexity" evidence="2">
    <location>
        <begin position="395"/>
        <end position="409"/>
    </location>
</feature>
<feature type="coiled-coil region" evidence="1">
    <location>
        <begin position="243"/>
        <end position="270"/>
    </location>
</feature>
<dbReference type="Proteomes" id="UP000193560">
    <property type="component" value="Unassembled WGS sequence"/>
</dbReference>
<evidence type="ECO:0000313" key="5">
    <source>
        <dbReference type="Proteomes" id="UP000193560"/>
    </source>
</evidence>
<protein>
    <submittedName>
        <fullName evidence="4">Uncharacterized protein</fullName>
    </submittedName>
</protein>
<evidence type="ECO:0000313" key="4">
    <source>
        <dbReference type="EMBL" id="ORZ18197.1"/>
    </source>
</evidence>
<feature type="region of interest" description="Disordered" evidence="2">
    <location>
        <begin position="386"/>
        <end position="416"/>
    </location>
</feature>
<keyword evidence="3" id="KW-0472">Membrane</keyword>
<dbReference type="STRING" id="90262.A0A1X2IKY7"/>
<dbReference type="EMBL" id="MCGE01000009">
    <property type="protein sequence ID" value="ORZ18197.1"/>
    <property type="molecule type" value="Genomic_DNA"/>
</dbReference>
<keyword evidence="5" id="KW-1185">Reference proteome</keyword>
<keyword evidence="3" id="KW-1133">Transmembrane helix</keyword>
<evidence type="ECO:0000256" key="2">
    <source>
        <dbReference type="SAM" id="MobiDB-lite"/>
    </source>
</evidence>
<accession>A0A1X2IKY7</accession>
<proteinExistence type="predicted"/>
<keyword evidence="1" id="KW-0175">Coiled coil</keyword>
<evidence type="ECO:0000256" key="1">
    <source>
        <dbReference type="SAM" id="Coils"/>
    </source>
</evidence>
<sequence>MTRKQKLQAPRWNTTDTDEDDSVLKSWFITVLIYLFDVVVKGLYIVKPILSVCVAVFILKTLASYGTRYMLDITCPFVPTPFLSLVPPCQHWNDPVPDFSQLVTVQEKLYKTMMDQDTAQKKALPGALYSNGNTGTAVATLHDDPTTPLTALSLKQVELATRDLQLMIKYSHLAYKDVLNTKLSEYLIHSRAFGRNIQSMHAQSKGVIDNLITYNTVTLRKLSDVEKGIISRQELRAIYEGSMELIEKEARRLILAIEVAQESLNTLEADLYSIQEITIQEKSHQRAEQPHVLADLVNMVTGKGLQRPVVRENMELLMRYDLDRSKSSHRLLLLLDRMEAVQMDLEELRTQVVAPIIIPDTLPLEMHIENINKAIERLKHGKLSGWEQDPHRILPSAPSSSSSSSSSSPTETVNTL</sequence>
<gene>
    <name evidence="4" type="ORF">BCR42DRAFT_413327</name>
</gene>
<reference evidence="4 5" key="1">
    <citation type="submission" date="2016-07" db="EMBL/GenBank/DDBJ databases">
        <title>Pervasive Adenine N6-methylation of Active Genes in Fungi.</title>
        <authorList>
            <consortium name="DOE Joint Genome Institute"/>
            <person name="Mondo S.J."/>
            <person name="Dannebaum R.O."/>
            <person name="Kuo R.C."/>
            <person name="Labutti K."/>
            <person name="Haridas S."/>
            <person name="Kuo A."/>
            <person name="Salamov A."/>
            <person name="Ahrendt S.R."/>
            <person name="Lipzen A."/>
            <person name="Sullivan W."/>
            <person name="Andreopoulos W.B."/>
            <person name="Clum A."/>
            <person name="Lindquist E."/>
            <person name="Daum C."/>
            <person name="Ramamoorthy G.K."/>
            <person name="Gryganskyi A."/>
            <person name="Culley D."/>
            <person name="Magnuson J.K."/>
            <person name="James T.Y."/>
            <person name="O'Malley M.A."/>
            <person name="Stajich J.E."/>
            <person name="Spatafora J.W."/>
            <person name="Visel A."/>
            <person name="Grigoriev I.V."/>
        </authorList>
    </citation>
    <scope>NUCLEOTIDE SEQUENCE [LARGE SCALE GENOMIC DNA]</scope>
    <source>
        <strain evidence="4 5">NRRL 1336</strain>
    </source>
</reference>
<comment type="caution">
    <text evidence="4">The sequence shown here is derived from an EMBL/GenBank/DDBJ whole genome shotgun (WGS) entry which is preliminary data.</text>
</comment>
<keyword evidence="3" id="KW-0812">Transmembrane</keyword>
<evidence type="ECO:0000256" key="3">
    <source>
        <dbReference type="SAM" id="Phobius"/>
    </source>
</evidence>
<dbReference type="OrthoDB" id="4179406at2759"/>
<name>A0A1X2IKY7_9FUNG</name>